<dbReference type="PANTHER" id="PTHR14237:SF50">
    <property type="entry name" value="OS11G0487100 PROTEIN"/>
    <property type="match status" value="1"/>
</dbReference>
<accession>A0A7N2MND7</accession>
<dbReference type="InParanoid" id="A0A7N2MND7"/>
<proteinExistence type="predicted"/>
<dbReference type="EnsemblPlants" id="QL10p002857:mrna">
    <property type="protein sequence ID" value="QL10p002857:mrna"/>
    <property type="gene ID" value="QL10p002857"/>
</dbReference>
<dbReference type="OMA" id="IMANAYP"/>
<evidence type="ECO:0000313" key="3">
    <source>
        <dbReference type="Proteomes" id="UP000594261"/>
    </source>
</evidence>
<reference evidence="2" key="2">
    <citation type="submission" date="2021-01" db="UniProtKB">
        <authorList>
            <consortium name="EnsemblPlants"/>
        </authorList>
    </citation>
    <scope>IDENTIFICATION</scope>
</reference>
<dbReference type="AlphaFoldDB" id="A0A7N2MND7"/>
<evidence type="ECO:0000313" key="2">
    <source>
        <dbReference type="EnsemblPlants" id="QL10p002857:mrna"/>
    </source>
</evidence>
<evidence type="ECO:0000256" key="1">
    <source>
        <dbReference type="SAM" id="MobiDB-lite"/>
    </source>
</evidence>
<evidence type="ECO:0008006" key="4">
    <source>
        <dbReference type="Google" id="ProtNLM"/>
    </source>
</evidence>
<dbReference type="Gramene" id="QL10p002857:mrna">
    <property type="protein sequence ID" value="QL10p002857:mrna"/>
    <property type="gene ID" value="QL10p002857"/>
</dbReference>
<dbReference type="EMBL" id="LRBV02000010">
    <property type="status" value="NOT_ANNOTATED_CDS"/>
    <property type="molecule type" value="Genomic_DNA"/>
</dbReference>
<protein>
    <recommendedName>
        <fullName evidence="4">Molybdenum cofactor sulfurase</fullName>
    </recommendedName>
</protein>
<name>A0A7N2MND7_QUELO</name>
<dbReference type="PANTHER" id="PTHR14237">
    <property type="entry name" value="MOLYBDOPTERIN COFACTOR SULFURASE MOSC"/>
    <property type="match status" value="1"/>
</dbReference>
<sequence length="229" mass="26021">MGRNTEEQIVPHAGSKAMKESNRNKSLFASIHKPPIDNGRSISMVVKEHSRLLDILTKKSTFPGSFISIPEIRAGNKVLKHCGLTDDEYLVLFTPSYQDAMKLVGESYPFFKGNFYLTIIREEENCIREYATFKESKLIVAPEDWLDLRIKGSMLSQYFRRKSHRNFWHVLLDATALVVGEDVLNLALHQPDFVLCSVDNTHASPSRITCLLVRKKTFDSTTAPSQSNE</sequence>
<keyword evidence="3" id="KW-1185">Reference proteome</keyword>
<dbReference type="Proteomes" id="UP000594261">
    <property type="component" value="Chromosome 10"/>
</dbReference>
<reference evidence="2 3" key="1">
    <citation type="journal article" date="2016" name="G3 (Bethesda)">
        <title>First Draft Assembly and Annotation of the Genome of a California Endemic Oak Quercus lobata Nee (Fagaceae).</title>
        <authorList>
            <person name="Sork V.L."/>
            <person name="Fitz-Gibbon S.T."/>
            <person name="Puiu D."/>
            <person name="Crepeau M."/>
            <person name="Gugger P.F."/>
            <person name="Sherman R."/>
            <person name="Stevens K."/>
            <person name="Langley C.H."/>
            <person name="Pellegrini M."/>
            <person name="Salzberg S.L."/>
        </authorList>
    </citation>
    <scope>NUCLEOTIDE SEQUENCE [LARGE SCALE GENOMIC DNA]</scope>
    <source>
        <strain evidence="2 3">cv. SW786</strain>
    </source>
</reference>
<feature type="region of interest" description="Disordered" evidence="1">
    <location>
        <begin position="1"/>
        <end position="21"/>
    </location>
</feature>
<organism evidence="2 3">
    <name type="scientific">Quercus lobata</name>
    <name type="common">Valley oak</name>
    <dbReference type="NCBI Taxonomy" id="97700"/>
    <lineage>
        <taxon>Eukaryota</taxon>
        <taxon>Viridiplantae</taxon>
        <taxon>Streptophyta</taxon>
        <taxon>Embryophyta</taxon>
        <taxon>Tracheophyta</taxon>
        <taxon>Spermatophyta</taxon>
        <taxon>Magnoliopsida</taxon>
        <taxon>eudicotyledons</taxon>
        <taxon>Gunneridae</taxon>
        <taxon>Pentapetalae</taxon>
        <taxon>rosids</taxon>
        <taxon>fabids</taxon>
        <taxon>Fagales</taxon>
        <taxon>Fagaceae</taxon>
        <taxon>Quercus</taxon>
    </lineage>
</organism>